<dbReference type="SUPFAM" id="SSF103025">
    <property type="entry name" value="Folate-binding domain"/>
    <property type="match status" value="1"/>
</dbReference>
<proteinExistence type="predicted"/>
<evidence type="ECO:0000313" key="3">
    <source>
        <dbReference type="Proteomes" id="UP000061468"/>
    </source>
</evidence>
<dbReference type="EMBL" id="CP013928">
    <property type="protein sequence ID" value="AMJ79201.1"/>
    <property type="molecule type" value="Genomic_DNA"/>
</dbReference>
<dbReference type="InterPro" id="IPR048451">
    <property type="entry name" value="YgfZ_barrel"/>
</dbReference>
<dbReference type="PANTHER" id="PTHR22602:SF0">
    <property type="entry name" value="TRANSFERASE CAF17, MITOCHONDRIAL-RELATED"/>
    <property type="match status" value="1"/>
</dbReference>
<accession>A0AAC8XLD9</accession>
<dbReference type="Gene3D" id="2.40.30.160">
    <property type="match status" value="1"/>
</dbReference>
<evidence type="ECO:0000259" key="1">
    <source>
        <dbReference type="Pfam" id="PF21130"/>
    </source>
</evidence>
<dbReference type="AlphaFoldDB" id="A0AAC8XLD9"/>
<dbReference type="Pfam" id="PF21130">
    <property type="entry name" value="YgfZ_barrel"/>
    <property type="match status" value="1"/>
</dbReference>
<dbReference type="RefSeq" id="WP_012518959.1">
    <property type="nucleotide sequence ID" value="NZ_CP013928.1"/>
</dbReference>
<protein>
    <submittedName>
        <fullName evidence="2">Glycine cleavage system protein T</fullName>
    </submittedName>
</protein>
<name>A0AAC8XLD9_9ALTE</name>
<dbReference type="NCBIfam" id="TIGR03317">
    <property type="entry name" value="ygfZ_signature"/>
    <property type="match status" value="1"/>
</dbReference>
<organism evidence="2 3">
    <name type="scientific">Alteromonas mediterranea</name>
    <dbReference type="NCBI Taxonomy" id="314275"/>
    <lineage>
        <taxon>Bacteria</taxon>
        <taxon>Pseudomonadati</taxon>
        <taxon>Pseudomonadota</taxon>
        <taxon>Gammaproteobacteria</taxon>
        <taxon>Alteromonadales</taxon>
        <taxon>Alteromonadaceae</taxon>
        <taxon>Alteromonas/Salinimonas group</taxon>
        <taxon>Alteromonas</taxon>
    </lineage>
</organism>
<dbReference type="InterPro" id="IPR029043">
    <property type="entry name" value="GcvT/YgfZ_C"/>
</dbReference>
<gene>
    <name evidence="2" type="ORF">AV942_13285</name>
</gene>
<sequence length="347" mass="38322">MTSIASLLELPDEFMVDLSDTMVISLEGEQADSYLHGQITVNINKLDDKSARHFAHCDNKGKTWSTGYVTRHLSKLLLVANNDAGNHSLAQLNKYGVFSKVDILDDTPNYSAYFLSLTAAKNSGVTSTLSKMFDVTDLEALLDTQHGDNHALQKIESESGLLFTANTAQEGFVLLLNKGAQQLVEEVNTQSIPCYPAVVFNAIQIKSVHAMLQKEAVGEYIPQMINVQALNGIDFDKGCYMGQEVVARTRFLGKNKRAAFSFKLEGKVDVTPGDALEKQLGENWRVAGKIIDVAILDNETWFIAVLSNDTTSEDLHRLAENDAITCYPNALPYSIEQQASNIVKKRR</sequence>
<evidence type="ECO:0000313" key="2">
    <source>
        <dbReference type="EMBL" id="AMJ79201.1"/>
    </source>
</evidence>
<reference evidence="2 3" key="1">
    <citation type="submission" date="2015-12" db="EMBL/GenBank/DDBJ databases">
        <title>Intraspecies pangenome expansion in the marine bacterium Alteromonas.</title>
        <authorList>
            <person name="Lopez-Perez M."/>
            <person name="Rodriguez-Valera F."/>
        </authorList>
    </citation>
    <scope>NUCLEOTIDE SEQUENCE [LARGE SCALE GENOMIC DNA]</scope>
    <source>
        <strain evidence="2 3">UM8</strain>
    </source>
</reference>
<dbReference type="Proteomes" id="UP000061468">
    <property type="component" value="Chromosome"/>
</dbReference>
<dbReference type="SUPFAM" id="SSF101790">
    <property type="entry name" value="Aminomethyltransferase beta-barrel domain"/>
    <property type="match status" value="1"/>
</dbReference>
<dbReference type="InterPro" id="IPR045179">
    <property type="entry name" value="YgfZ/GcvT"/>
</dbReference>
<dbReference type="Gene3D" id="3.30.70.1400">
    <property type="entry name" value="Aminomethyltransferase beta-barrel domains"/>
    <property type="match status" value="1"/>
</dbReference>
<dbReference type="InterPro" id="IPR017703">
    <property type="entry name" value="YgfZ/GCV_T_CS"/>
</dbReference>
<dbReference type="GO" id="GO:0016226">
    <property type="term" value="P:iron-sulfur cluster assembly"/>
    <property type="evidence" value="ECO:0007669"/>
    <property type="project" value="TreeGrafter"/>
</dbReference>
<dbReference type="Gene3D" id="3.30.70.1630">
    <property type="match status" value="1"/>
</dbReference>
<feature type="domain" description="tRNA-modifying protein YgfZ-like beta-barrel" evidence="1">
    <location>
        <begin position="255"/>
        <end position="320"/>
    </location>
</feature>
<dbReference type="PANTHER" id="PTHR22602">
    <property type="entry name" value="TRANSFERASE CAF17, MITOCHONDRIAL-RELATED"/>
    <property type="match status" value="1"/>
</dbReference>